<comment type="caution">
    <text evidence="2">The sequence shown here is derived from an EMBL/GenBank/DDBJ whole genome shotgun (WGS) entry which is preliminary data.</text>
</comment>
<evidence type="ECO:0000256" key="1">
    <source>
        <dbReference type="SAM" id="MobiDB-lite"/>
    </source>
</evidence>
<organism evidence="2 3">
    <name type="scientific">Saguinus oedipus</name>
    <name type="common">Cotton-top tamarin</name>
    <name type="synonym">Oedipomidas oedipus</name>
    <dbReference type="NCBI Taxonomy" id="9490"/>
    <lineage>
        <taxon>Eukaryota</taxon>
        <taxon>Metazoa</taxon>
        <taxon>Chordata</taxon>
        <taxon>Craniata</taxon>
        <taxon>Vertebrata</taxon>
        <taxon>Euteleostomi</taxon>
        <taxon>Mammalia</taxon>
        <taxon>Eutheria</taxon>
        <taxon>Euarchontoglires</taxon>
        <taxon>Primates</taxon>
        <taxon>Haplorrhini</taxon>
        <taxon>Platyrrhini</taxon>
        <taxon>Cebidae</taxon>
        <taxon>Callitrichinae</taxon>
        <taxon>Saguinus</taxon>
    </lineage>
</organism>
<accession>A0ABQ9UPR2</accession>
<sequence length="98" mass="10787">MPLSKGKISHNVWNKSPYGTLLKGATLGPEDPRHWARPKQHQARSPESPPSRRRRAPSVATATREALTPDLEAPPLRVPDTNMEKANPEVPRQPPAGC</sequence>
<keyword evidence="3" id="KW-1185">Reference proteome</keyword>
<dbReference type="Proteomes" id="UP001266305">
    <property type="component" value="Unassembled WGS sequence"/>
</dbReference>
<feature type="region of interest" description="Disordered" evidence="1">
    <location>
        <begin position="1"/>
        <end position="98"/>
    </location>
</feature>
<evidence type="ECO:0000313" key="3">
    <source>
        <dbReference type="Proteomes" id="UP001266305"/>
    </source>
</evidence>
<proteinExistence type="predicted"/>
<name>A0ABQ9UPR2_SAGOE</name>
<gene>
    <name evidence="2" type="ORF">P7K49_024515</name>
</gene>
<reference evidence="2 3" key="1">
    <citation type="submission" date="2023-05" db="EMBL/GenBank/DDBJ databases">
        <title>B98-5 Cell Line De Novo Hybrid Assembly: An Optical Mapping Approach.</title>
        <authorList>
            <person name="Kananen K."/>
            <person name="Auerbach J.A."/>
            <person name="Kautto E."/>
            <person name="Blachly J.S."/>
        </authorList>
    </citation>
    <scope>NUCLEOTIDE SEQUENCE [LARGE SCALE GENOMIC DNA]</scope>
    <source>
        <strain evidence="2">B95-8</strain>
        <tissue evidence="2">Cell line</tissue>
    </source>
</reference>
<dbReference type="EMBL" id="JASSZA010000011">
    <property type="protein sequence ID" value="KAK2099064.1"/>
    <property type="molecule type" value="Genomic_DNA"/>
</dbReference>
<evidence type="ECO:0000313" key="2">
    <source>
        <dbReference type="EMBL" id="KAK2099064.1"/>
    </source>
</evidence>
<protein>
    <submittedName>
        <fullName evidence="2">Uncharacterized protein</fullName>
    </submittedName>
</protein>